<accession>A0A2L1GPD3</accession>
<dbReference type="AlphaFoldDB" id="A0A2L1GPD3"/>
<proteinExistence type="predicted"/>
<feature type="domain" description="CRISPR type III-associated protein" evidence="2">
    <location>
        <begin position="16"/>
        <end position="177"/>
    </location>
</feature>
<reference evidence="3 4" key="1">
    <citation type="journal article" date="2018" name="MBio">
        <title>Insights into the evolution of host association through the isolation and characterization of a novel human periodontal pathobiont, Desulfobulbus oralis.</title>
        <authorList>
            <person name="Cross K.L."/>
            <person name="Chirania P."/>
            <person name="Xiong W."/>
            <person name="Beall C.J."/>
            <person name="Elkins J.G."/>
            <person name="Giannone R.J."/>
            <person name="Griffen A.L."/>
            <person name="Guss A.M."/>
            <person name="Hettich R.L."/>
            <person name="Joshi S.S."/>
            <person name="Mokrzan E.M."/>
            <person name="Martin R.K."/>
            <person name="Zhulin I.B."/>
            <person name="Leys E.J."/>
            <person name="Podar M."/>
        </authorList>
    </citation>
    <scope>NUCLEOTIDE SEQUENCE [LARGE SCALE GENOMIC DNA]</scope>
    <source>
        <strain evidence="3 4">ORNL</strain>
    </source>
</reference>
<keyword evidence="4" id="KW-1185">Reference proteome</keyword>
<organism evidence="3 4">
    <name type="scientific">Desulfobulbus oralis</name>
    <dbReference type="NCBI Taxonomy" id="1986146"/>
    <lineage>
        <taxon>Bacteria</taxon>
        <taxon>Pseudomonadati</taxon>
        <taxon>Thermodesulfobacteriota</taxon>
        <taxon>Desulfobulbia</taxon>
        <taxon>Desulfobulbales</taxon>
        <taxon>Desulfobulbaceae</taxon>
        <taxon>Desulfobulbus</taxon>
    </lineage>
</organism>
<evidence type="ECO:0000256" key="1">
    <source>
        <dbReference type="ARBA" id="ARBA00023118"/>
    </source>
</evidence>
<dbReference type="KEGG" id="deo:CAY53_08665"/>
<evidence type="ECO:0000259" key="2">
    <source>
        <dbReference type="Pfam" id="PF03787"/>
    </source>
</evidence>
<dbReference type="Proteomes" id="UP000239867">
    <property type="component" value="Chromosome"/>
</dbReference>
<dbReference type="GO" id="GO:0051607">
    <property type="term" value="P:defense response to virus"/>
    <property type="evidence" value="ECO:0007669"/>
    <property type="project" value="UniProtKB-KW"/>
</dbReference>
<dbReference type="InterPro" id="IPR005537">
    <property type="entry name" value="RAMP_III_fam"/>
</dbReference>
<dbReference type="EMBL" id="CP021255">
    <property type="protein sequence ID" value="AVD71529.1"/>
    <property type="molecule type" value="Genomic_DNA"/>
</dbReference>
<dbReference type="NCBIfam" id="TIGR01894">
    <property type="entry name" value="cas_TM1795_cmr1"/>
    <property type="match status" value="1"/>
</dbReference>
<name>A0A2L1GPD3_9BACT</name>
<evidence type="ECO:0000313" key="3">
    <source>
        <dbReference type="EMBL" id="AVD71529.1"/>
    </source>
</evidence>
<protein>
    <submittedName>
        <fullName evidence="3">Type III-B CRISPR module RAMP protein Cmr1</fullName>
    </submittedName>
</protein>
<dbReference type="Pfam" id="PF03787">
    <property type="entry name" value="RAMPs"/>
    <property type="match status" value="1"/>
</dbReference>
<evidence type="ECO:0000313" key="4">
    <source>
        <dbReference type="Proteomes" id="UP000239867"/>
    </source>
</evidence>
<gene>
    <name evidence="3" type="ORF">CAY53_08665</name>
</gene>
<sequence length="345" mass="38567">MLITRFHDTETLQVSVEFLTPTFLGGADQNAELRAAPFKNLLRQWWRVAVGSQYPNHKEMLKAEGDLFGSVLDESKASASRVRLDLQDTGINIVSEKLDSLGKTKHPEVTNPVSNALYLGYGPVSTHGVKTYIASGSKAELTLCLPKNCVPELLLVLAYIDAFGTLGSRCRNGWGSIVLSGQNFRRQAAATLPAQDWQPLVNGGQARAYPAHLGRDQRGLLCWEVNPAPKTWKTAMQELATIYMNLRTSINIAPNGLQKRHILGYPVTHHNIPNWGGGTGRMPSQLRLMVKRNEENHLVGRILHLPHRLPKQWEPQRLGQETEVWQAIHQRLDKNTDLRRCGGTR</sequence>
<dbReference type="InterPro" id="IPR007522">
    <property type="entry name" value="CRISPR-assoc_prot_TM1795"/>
</dbReference>
<keyword evidence="1" id="KW-0051">Antiviral defense</keyword>
<dbReference type="RefSeq" id="WP_104936781.1">
    <property type="nucleotide sequence ID" value="NZ_CP021255.1"/>
</dbReference>